<reference evidence="2" key="1">
    <citation type="submission" date="2021-11" db="EMBL/GenBank/DDBJ databases">
        <title>Draft genome sequence of Alcaligenes endophyticus type strain CCUG 75668T.</title>
        <authorList>
            <person name="Salva-Serra F."/>
            <person name="Duran R.E."/>
            <person name="Seeger M."/>
            <person name="Moore E.R.B."/>
            <person name="Jaen-Luchoro D."/>
        </authorList>
    </citation>
    <scope>NUCLEOTIDE SEQUENCE</scope>
    <source>
        <strain evidence="2">CCUG 75668</strain>
    </source>
</reference>
<comment type="caution">
    <text evidence="2">The sequence shown here is derived from an EMBL/GenBank/DDBJ whole genome shotgun (WGS) entry which is preliminary data.</text>
</comment>
<feature type="chain" id="PRO_5045448705" evidence="1">
    <location>
        <begin position="26"/>
        <end position="141"/>
    </location>
</feature>
<dbReference type="Proteomes" id="UP001168613">
    <property type="component" value="Unassembled WGS sequence"/>
</dbReference>
<evidence type="ECO:0000313" key="2">
    <source>
        <dbReference type="EMBL" id="MDN4121918.1"/>
    </source>
</evidence>
<sequence length="141" mass="15202">MKRIQSSAVILTVATLLVGPAIANAASTTLTRAQVQAELAEAVRTGNILVDENGSRKNEFFPHNYETSSRSTLTRADVQAEIAAAQQAGNITNGENAERLNQLYPNNYSVTQNDQTKTRAEVQAEIAQARAQGLLNRYVGA</sequence>
<name>A0ABT8EKU9_9BURK</name>
<feature type="signal peptide" evidence="1">
    <location>
        <begin position="1"/>
        <end position="25"/>
    </location>
</feature>
<dbReference type="InterPro" id="IPR025421">
    <property type="entry name" value="DUF4148"/>
</dbReference>
<dbReference type="EMBL" id="JAJHNU010000003">
    <property type="protein sequence ID" value="MDN4121918.1"/>
    <property type="molecule type" value="Genomic_DNA"/>
</dbReference>
<organism evidence="2 3">
    <name type="scientific">Alcaligenes endophyticus</name>
    <dbReference type="NCBI Taxonomy" id="1929088"/>
    <lineage>
        <taxon>Bacteria</taxon>
        <taxon>Pseudomonadati</taxon>
        <taxon>Pseudomonadota</taxon>
        <taxon>Betaproteobacteria</taxon>
        <taxon>Burkholderiales</taxon>
        <taxon>Alcaligenaceae</taxon>
        <taxon>Alcaligenes</taxon>
    </lineage>
</organism>
<dbReference type="RefSeq" id="WP_266123074.1">
    <property type="nucleotide sequence ID" value="NZ_JAJHNU010000003.1"/>
</dbReference>
<keyword evidence="1" id="KW-0732">Signal</keyword>
<evidence type="ECO:0000256" key="1">
    <source>
        <dbReference type="SAM" id="SignalP"/>
    </source>
</evidence>
<dbReference type="Pfam" id="PF13663">
    <property type="entry name" value="DUF4148"/>
    <property type="match status" value="3"/>
</dbReference>
<gene>
    <name evidence="2" type="ORF">LMS43_11530</name>
</gene>
<evidence type="ECO:0000313" key="3">
    <source>
        <dbReference type="Proteomes" id="UP001168613"/>
    </source>
</evidence>
<proteinExistence type="predicted"/>
<keyword evidence="3" id="KW-1185">Reference proteome</keyword>
<accession>A0ABT8EKU9</accession>
<protein>
    <submittedName>
        <fullName evidence="2">DUF4148 domain-containing protein</fullName>
    </submittedName>
</protein>